<protein>
    <submittedName>
        <fullName evidence="2">Uncharacterized protein</fullName>
    </submittedName>
</protein>
<keyword evidence="3" id="KW-1185">Reference proteome</keyword>
<feature type="transmembrane region" description="Helical" evidence="1">
    <location>
        <begin position="286"/>
        <end position="308"/>
    </location>
</feature>
<accession>A0ABP1RGP9</accession>
<organism evidence="2 3">
    <name type="scientific">Orchesella dallaii</name>
    <dbReference type="NCBI Taxonomy" id="48710"/>
    <lineage>
        <taxon>Eukaryota</taxon>
        <taxon>Metazoa</taxon>
        <taxon>Ecdysozoa</taxon>
        <taxon>Arthropoda</taxon>
        <taxon>Hexapoda</taxon>
        <taxon>Collembola</taxon>
        <taxon>Entomobryomorpha</taxon>
        <taxon>Entomobryoidea</taxon>
        <taxon>Orchesellidae</taxon>
        <taxon>Orchesellinae</taxon>
        <taxon>Orchesella</taxon>
    </lineage>
</organism>
<keyword evidence="1" id="KW-0472">Membrane</keyword>
<evidence type="ECO:0000313" key="3">
    <source>
        <dbReference type="Proteomes" id="UP001642540"/>
    </source>
</evidence>
<reference evidence="2 3" key="1">
    <citation type="submission" date="2024-08" db="EMBL/GenBank/DDBJ databases">
        <authorList>
            <person name="Cucini C."/>
            <person name="Frati F."/>
        </authorList>
    </citation>
    <scope>NUCLEOTIDE SEQUENCE [LARGE SCALE GENOMIC DNA]</scope>
</reference>
<evidence type="ECO:0000313" key="2">
    <source>
        <dbReference type="EMBL" id="CAL8127762.1"/>
    </source>
</evidence>
<feature type="transmembrane region" description="Helical" evidence="1">
    <location>
        <begin position="21"/>
        <end position="39"/>
    </location>
</feature>
<proteinExistence type="predicted"/>
<dbReference type="EMBL" id="CAXLJM020000072">
    <property type="protein sequence ID" value="CAL8127762.1"/>
    <property type="molecule type" value="Genomic_DNA"/>
</dbReference>
<keyword evidence="1" id="KW-0812">Transmembrane</keyword>
<comment type="caution">
    <text evidence="2">The sequence shown here is derived from an EMBL/GenBank/DDBJ whole genome shotgun (WGS) entry which is preliminary data.</text>
</comment>
<keyword evidence="1" id="KW-1133">Transmembrane helix</keyword>
<name>A0ABP1RGP9_9HEXA</name>
<sequence>MRRHSIILEQDGQLGNMGTRGSTLTVIWMLSLFLIRQFYGSSLYSFMTAKTEPNDYPKGIQEALSRTDFDFICSYEFTTKLVYSAMEFELTQELYNFYSSILRKSYFTMSEYSRDFEILTQQNASHGKETRVEYQIIQYDDNLREFYAPIGTGDHQTPYRSKVFKRFVYICEAGCMDGEGFFGQTELIRKSSKDRPLLTYYQFWFQASPSFESFRFSKFLSSFVKSGLYELESNRFKKLKQVKNLKRLESSKKKGWSNGSLFSYAFLASAKGKAENENVEEPMKMVALKGTFILMEILVFVTVVSFLVELRIRKG</sequence>
<dbReference type="Proteomes" id="UP001642540">
    <property type="component" value="Unassembled WGS sequence"/>
</dbReference>
<evidence type="ECO:0000256" key="1">
    <source>
        <dbReference type="SAM" id="Phobius"/>
    </source>
</evidence>
<gene>
    <name evidence="2" type="ORF">ODALV1_LOCUS21960</name>
</gene>